<reference evidence="1 2" key="1">
    <citation type="submission" date="2018-04" db="EMBL/GenBank/DDBJ databases">
        <title>Paenibacillus taichungensis Genome sequencing and assembly.</title>
        <authorList>
            <person name="Xu J."/>
            <person name="Rensing C."/>
            <person name="Mazhar H.S."/>
        </authorList>
    </citation>
    <scope>NUCLEOTIDE SEQUENCE [LARGE SCALE GENOMIC DNA]</scope>
    <source>
        <strain evidence="1 2">NC1</strain>
    </source>
</reference>
<evidence type="ECO:0000313" key="1">
    <source>
        <dbReference type="EMBL" id="RAW15753.1"/>
    </source>
</evidence>
<name>A0A329QU78_9BACL</name>
<dbReference type="AlphaFoldDB" id="A0A329QU78"/>
<comment type="caution">
    <text evidence="1">The sequence shown here is derived from an EMBL/GenBank/DDBJ whole genome shotgun (WGS) entry which is preliminary data.</text>
</comment>
<dbReference type="Proteomes" id="UP000250642">
    <property type="component" value="Unassembled WGS sequence"/>
</dbReference>
<evidence type="ECO:0000313" key="2">
    <source>
        <dbReference type="Proteomes" id="UP000250642"/>
    </source>
</evidence>
<accession>A0A329QU78</accession>
<organism evidence="1 2">
    <name type="scientific">Paenibacillus taichungensis</name>
    <dbReference type="NCBI Taxonomy" id="484184"/>
    <lineage>
        <taxon>Bacteria</taxon>
        <taxon>Bacillati</taxon>
        <taxon>Bacillota</taxon>
        <taxon>Bacilli</taxon>
        <taxon>Bacillales</taxon>
        <taxon>Paenibacillaceae</taxon>
        <taxon>Paenibacillus</taxon>
    </lineage>
</organism>
<dbReference type="EMBL" id="QEVW01000006">
    <property type="protein sequence ID" value="RAW15753.1"/>
    <property type="molecule type" value="Genomic_DNA"/>
</dbReference>
<protein>
    <submittedName>
        <fullName evidence="1">Uncharacterized protein</fullName>
    </submittedName>
</protein>
<proteinExistence type="predicted"/>
<sequence length="92" mass="10601">MHRFGARKPFDRWLLPDFFYHLLQRWNPGVKTDTSFLQAFSVPFAIHTLAIHKIYSQVLKVTEGVVDRNTWIGFSSQSLSSAAVRIEHGDIV</sequence>
<gene>
    <name evidence="1" type="ORF">DC345_09535</name>
</gene>